<evidence type="ECO:0000313" key="3">
    <source>
        <dbReference type="Proteomes" id="UP000257109"/>
    </source>
</evidence>
<reference evidence="2" key="1">
    <citation type="submission" date="2018-05" db="EMBL/GenBank/DDBJ databases">
        <title>Draft genome of Mucuna pruriens seed.</title>
        <authorList>
            <person name="Nnadi N.E."/>
            <person name="Vos R."/>
            <person name="Hasami M.H."/>
            <person name="Devisetty U.K."/>
            <person name="Aguiy J.C."/>
        </authorList>
    </citation>
    <scope>NUCLEOTIDE SEQUENCE [LARGE SCALE GENOMIC DNA]</scope>
    <source>
        <strain evidence="2">JCA_2017</strain>
    </source>
</reference>
<protein>
    <submittedName>
        <fullName evidence="2">Uncharacterized protein</fullName>
    </submittedName>
</protein>
<evidence type="ECO:0000313" key="2">
    <source>
        <dbReference type="EMBL" id="RDX76827.1"/>
    </source>
</evidence>
<comment type="caution">
    <text evidence="2">The sequence shown here is derived from an EMBL/GenBank/DDBJ whole genome shotgun (WGS) entry which is preliminary data.</text>
</comment>
<organism evidence="2 3">
    <name type="scientific">Mucuna pruriens</name>
    <name type="common">Velvet bean</name>
    <name type="synonym">Dolichos pruriens</name>
    <dbReference type="NCBI Taxonomy" id="157652"/>
    <lineage>
        <taxon>Eukaryota</taxon>
        <taxon>Viridiplantae</taxon>
        <taxon>Streptophyta</taxon>
        <taxon>Embryophyta</taxon>
        <taxon>Tracheophyta</taxon>
        <taxon>Spermatophyta</taxon>
        <taxon>Magnoliopsida</taxon>
        <taxon>eudicotyledons</taxon>
        <taxon>Gunneridae</taxon>
        <taxon>Pentapetalae</taxon>
        <taxon>rosids</taxon>
        <taxon>fabids</taxon>
        <taxon>Fabales</taxon>
        <taxon>Fabaceae</taxon>
        <taxon>Papilionoideae</taxon>
        <taxon>50 kb inversion clade</taxon>
        <taxon>NPAAA clade</taxon>
        <taxon>indigoferoid/millettioid clade</taxon>
        <taxon>Phaseoleae</taxon>
        <taxon>Mucuna</taxon>
    </lineage>
</organism>
<evidence type="ECO:0000256" key="1">
    <source>
        <dbReference type="SAM" id="Coils"/>
    </source>
</evidence>
<dbReference type="EMBL" id="QJKJ01009369">
    <property type="protein sequence ID" value="RDX76827.1"/>
    <property type="molecule type" value="Genomic_DNA"/>
</dbReference>
<feature type="non-terminal residue" evidence="2">
    <location>
        <position position="1"/>
    </location>
</feature>
<name>A0A371FEV1_MUCPR</name>
<feature type="coiled-coil region" evidence="1">
    <location>
        <begin position="141"/>
        <end position="182"/>
    </location>
</feature>
<keyword evidence="3" id="KW-1185">Reference proteome</keyword>
<dbReference type="Proteomes" id="UP000257109">
    <property type="component" value="Unassembled WGS sequence"/>
</dbReference>
<dbReference type="AlphaFoldDB" id="A0A371FEV1"/>
<proteinExistence type="predicted"/>
<accession>A0A371FEV1</accession>
<keyword evidence="1" id="KW-0175">Coiled coil</keyword>
<gene>
    <name evidence="2" type="ORF">CR513_43122</name>
</gene>
<sequence length="212" mass="23499">MTDLGSKVRTQELKGPWPIPHCLLKKVKERLQPLLAVKNPQKKAKLVPLSASSSINFVPTVPLALENPDSIPESPLPTLPPSPNLISFVAPAPTPLWHPTSSVPSMFPFNFLSPHDHELLASGSLKGSFEMMSAYHAQAQYAANEKQYRHLEKECARLKEALVSAKAEVATYKARASELQRDFEATMKDLDCLKVRVVQQEGRIDSEKAHSK</sequence>